<evidence type="ECO:0000313" key="2">
    <source>
        <dbReference type="EMBL" id="SUZ08416.1"/>
    </source>
</evidence>
<name>A0A381L5B9_BLUGR</name>
<dbReference type="EMBL" id="UIGY01000022">
    <property type="protein sequence ID" value="SUZ08416.1"/>
    <property type="molecule type" value="Genomic_DNA"/>
</dbReference>
<proteinExistence type="predicted"/>
<reference evidence="2" key="1">
    <citation type="submission" date="2018-07" db="EMBL/GenBank/DDBJ databases">
        <authorList>
            <person name="Quirk P.G."/>
            <person name="Krulwich T.A."/>
        </authorList>
    </citation>
    <scope>NUCLEOTIDE SEQUENCE</scope>
    <source>
        <strain evidence="2">96224</strain>
    </source>
</reference>
<sequence length="70" mass="8072">MPILFHPPKSTKKAPASAVEFKPDSKTMVHLASDHPLRHEDSHLVRTKLRSLLDRPELTLLWRLPLQTKL</sequence>
<evidence type="ECO:0000256" key="1">
    <source>
        <dbReference type="SAM" id="MobiDB-lite"/>
    </source>
</evidence>
<feature type="region of interest" description="Disordered" evidence="1">
    <location>
        <begin position="1"/>
        <end position="21"/>
    </location>
</feature>
<gene>
    <name evidence="2" type="ORF">BGT96224V2_LOCUS1577</name>
</gene>
<accession>A0A381L5B9</accession>
<protein>
    <submittedName>
        <fullName evidence="2">Bgt-20496</fullName>
    </submittedName>
</protein>
<organism evidence="2">
    <name type="scientific">Blumeria graminis f. sp. tritici 96224</name>
    <dbReference type="NCBI Taxonomy" id="1268274"/>
    <lineage>
        <taxon>Eukaryota</taxon>
        <taxon>Fungi</taxon>
        <taxon>Dikarya</taxon>
        <taxon>Ascomycota</taxon>
        <taxon>Pezizomycotina</taxon>
        <taxon>Leotiomycetes</taxon>
        <taxon>Erysiphales</taxon>
        <taxon>Erysiphaceae</taxon>
        <taxon>Blumeria</taxon>
    </lineage>
</organism>
<dbReference type="AlphaFoldDB" id="A0A381L5B9"/>